<feature type="domain" description="EAL" evidence="5">
    <location>
        <begin position="373"/>
        <end position="627"/>
    </location>
</feature>
<dbReference type="EMBL" id="JBHUMY010000007">
    <property type="protein sequence ID" value="MFD2660182.1"/>
    <property type="molecule type" value="Genomic_DNA"/>
</dbReference>
<gene>
    <name evidence="8" type="ORF">ACFSW5_07850</name>
</gene>
<keyword evidence="9" id="KW-1185">Reference proteome</keyword>
<dbReference type="Pfam" id="PF00563">
    <property type="entry name" value="EAL"/>
    <property type="match status" value="1"/>
</dbReference>
<dbReference type="RefSeq" id="WP_379271796.1">
    <property type="nucleotide sequence ID" value="NZ_JBHUGT010000018.1"/>
</dbReference>
<feature type="transmembrane region" description="Helical" evidence="4">
    <location>
        <begin position="123"/>
        <end position="142"/>
    </location>
</feature>
<dbReference type="PROSITE" id="PS50883">
    <property type="entry name" value="EAL"/>
    <property type="match status" value="1"/>
</dbReference>
<evidence type="ECO:0000256" key="1">
    <source>
        <dbReference type="ARBA" id="ARBA00004236"/>
    </source>
</evidence>
<keyword evidence="2" id="KW-1003">Cell membrane</keyword>
<dbReference type="SMART" id="SM00052">
    <property type="entry name" value="EAL"/>
    <property type="match status" value="1"/>
</dbReference>
<evidence type="ECO:0000259" key="7">
    <source>
        <dbReference type="PROSITE" id="PS50887"/>
    </source>
</evidence>
<evidence type="ECO:0000256" key="2">
    <source>
        <dbReference type="ARBA" id="ARBA00022475"/>
    </source>
</evidence>
<dbReference type="NCBIfam" id="TIGR00254">
    <property type="entry name" value="GGDEF"/>
    <property type="match status" value="1"/>
</dbReference>
<dbReference type="SUPFAM" id="SSF55073">
    <property type="entry name" value="Nucleotide cyclase"/>
    <property type="match status" value="1"/>
</dbReference>
<dbReference type="PROSITE" id="PS50887">
    <property type="entry name" value="GGDEF"/>
    <property type="match status" value="1"/>
</dbReference>
<evidence type="ECO:0000313" key="8">
    <source>
        <dbReference type="EMBL" id="MFD2660182.1"/>
    </source>
</evidence>
<sequence length="628" mass="70658">MIGGDLRLADVQTMIEKLRPMNGYAAIVTEEGFYAANGMDRKRLAMPVHADAEAANPYMGEAERQDGSGQAAPAVRYVDGEGKEGRLLQLTYPLPIAQGTWRLEIFVPASEMLAGFYDSVKQTVVLAIVALGALIALMVYLIKKVVVDNIMQVVQVSSALAKGGIGHKLDIRTKDEFGLMAIHFNRMIDYRKEAEELVRHQATHDLLTGLPNRYGYNRYVESAGSAANKTGQTALLFIDLDRFKHVNDKLDFTTGDMLLKHIAKRIADTIGDNGKVFRFASDEFIVLLENVGHLHQAGRMAEDLLLEIAKPVVLQERVFYVTASIGMSLEAELNAETGDRLLKEADLALFTAKKQRNTCRLYTPSMNELPQKEVMLESGLYPALESNQFMLYYQPKVDLESGRIYAAEALLRWKHPEFGMVPPMEFIPIAEKTGFIIPLGEWVLREACRQVKRWEKQGLPQLSVSVNMSMIQFQQKNIVHTIQSIISEEGVRPQQIELELTESIFMDNPDHTLRILHELKRLGLALSLDDFGTGYSSLSYLQSVPIHYLKLDKSFIHDIVSDYRKQMIFKSLVVIAHNLDLKVVTEGVETAEELDIIKGHQCDSVQGYLYSPPLPPDRFAELYRKHSA</sequence>
<dbReference type="InterPro" id="IPR001633">
    <property type="entry name" value="EAL_dom"/>
</dbReference>
<dbReference type="PROSITE" id="PS50885">
    <property type="entry name" value="HAMP"/>
    <property type="match status" value="1"/>
</dbReference>
<dbReference type="Pfam" id="PF00990">
    <property type="entry name" value="GGDEF"/>
    <property type="match status" value="1"/>
</dbReference>
<dbReference type="Gene3D" id="3.30.70.270">
    <property type="match status" value="1"/>
</dbReference>
<comment type="subcellular location">
    <subcellularLocation>
        <location evidence="1">Cell membrane</location>
    </subcellularLocation>
</comment>
<name>A0ABW5QUZ6_9BACL</name>
<dbReference type="InterPro" id="IPR043128">
    <property type="entry name" value="Rev_trsase/Diguanyl_cyclase"/>
</dbReference>
<dbReference type="SMART" id="SM00267">
    <property type="entry name" value="GGDEF"/>
    <property type="match status" value="1"/>
</dbReference>
<feature type="domain" description="HAMP" evidence="6">
    <location>
        <begin position="144"/>
        <end position="196"/>
    </location>
</feature>
<evidence type="ECO:0000256" key="3">
    <source>
        <dbReference type="ARBA" id="ARBA00023136"/>
    </source>
</evidence>
<dbReference type="CDD" id="cd01948">
    <property type="entry name" value="EAL"/>
    <property type="match status" value="1"/>
</dbReference>
<proteinExistence type="predicted"/>
<dbReference type="PANTHER" id="PTHR44757:SF2">
    <property type="entry name" value="BIOFILM ARCHITECTURE MAINTENANCE PROTEIN MBAA"/>
    <property type="match status" value="1"/>
</dbReference>
<comment type="caution">
    <text evidence="8">The sequence shown here is derived from an EMBL/GenBank/DDBJ whole genome shotgun (WGS) entry which is preliminary data.</text>
</comment>
<accession>A0ABW5QUZ6</accession>
<dbReference type="SUPFAM" id="SSF158472">
    <property type="entry name" value="HAMP domain-like"/>
    <property type="match status" value="1"/>
</dbReference>
<keyword evidence="4" id="KW-0812">Transmembrane</keyword>
<reference evidence="9" key="1">
    <citation type="journal article" date="2019" name="Int. J. Syst. Evol. Microbiol.">
        <title>The Global Catalogue of Microorganisms (GCM) 10K type strain sequencing project: providing services to taxonomists for standard genome sequencing and annotation.</title>
        <authorList>
            <consortium name="The Broad Institute Genomics Platform"/>
            <consortium name="The Broad Institute Genome Sequencing Center for Infectious Disease"/>
            <person name="Wu L."/>
            <person name="Ma J."/>
        </authorList>
    </citation>
    <scope>NUCLEOTIDE SEQUENCE [LARGE SCALE GENOMIC DNA]</scope>
    <source>
        <strain evidence="9">TISTR 1827</strain>
    </source>
</reference>
<evidence type="ECO:0000259" key="5">
    <source>
        <dbReference type="PROSITE" id="PS50883"/>
    </source>
</evidence>
<protein>
    <submittedName>
        <fullName evidence="8">Bifunctional diguanylate cyclase/phosphodiesterase</fullName>
    </submittedName>
</protein>
<feature type="domain" description="GGDEF" evidence="7">
    <location>
        <begin position="231"/>
        <end position="364"/>
    </location>
</feature>
<dbReference type="CDD" id="cd01949">
    <property type="entry name" value="GGDEF"/>
    <property type="match status" value="1"/>
</dbReference>
<evidence type="ECO:0000313" key="9">
    <source>
        <dbReference type="Proteomes" id="UP001597493"/>
    </source>
</evidence>
<keyword evidence="4" id="KW-1133">Transmembrane helix</keyword>
<dbReference type="Proteomes" id="UP001597493">
    <property type="component" value="Unassembled WGS sequence"/>
</dbReference>
<dbReference type="PANTHER" id="PTHR44757">
    <property type="entry name" value="DIGUANYLATE CYCLASE DGCP"/>
    <property type="match status" value="1"/>
</dbReference>
<dbReference type="Gene3D" id="6.10.340.10">
    <property type="match status" value="1"/>
</dbReference>
<dbReference type="InterPro" id="IPR035919">
    <property type="entry name" value="EAL_sf"/>
</dbReference>
<organism evidence="8 9">
    <name type="scientific">Paenibacillus thailandensis</name>
    <dbReference type="NCBI Taxonomy" id="393250"/>
    <lineage>
        <taxon>Bacteria</taxon>
        <taxon>Bacillati</taxon>
        <taxon>Bacillota</taxon>
        <taxon>Bacilli</taxon>
        <taxon>Bacillales</taxon>
        <taxon>Paenibacillaceae</taxon>
        <taxon>Paenibacillus</taxon>
    </lineage>
</organism>
<dbReference type="InterPro" id="IPR003660">
    <property type="entry name" value="HAMP_dom"/>
</dbReference>
<dbReference type="SUPFAM" id="SSF141868">
    <property type="entry name" value="EAL domain-like"/>
    <property type="match status" value="1"/>
</dbReference>
<evidence type="ECO:0000256" key="4">
    <source>
        <dbReference type="SAM" id="Phobius"/>
    </source>
</evidence>
<evidence type="ECO:0000259" key="6">
    <source>
        <dbReference type="PROSITE" id="PS50885"/>
    </source>
</evidence>
<keyword evidence="3 4" id="KW-0472">Membrane</keyword>
<dbReference type="InterPro" id="IPR000160">
    <property type="entry name" value="GGDEF_dom"/>
</dbReference>
<dbReference type="CDD" id="cd06225">
    <property type="entry name" value="HAMP"/>
    <property type="match status" value="1"/>
</dbReference>
<dbReference type="Gene3D" id="3.20.20.450">
    <property type="entry name" value="EAL domain"/>
    <property type="match status" value="1"/>
</dbReference>
<dbReference type="InterPro" id="IPR052155">
    <property type="entry name" value="Biofilm_reg_signaling"/>
</dbReference>
<dbReference type="InterPro" id="IPR029787">
    <property type="entry name" value="Nucleotide_cyclase"/>
</dbReference>